<comment type="caution">
    <text evidence="2">The sequence shown here is derived from an EMBL/GenBank/DDBJ whole genome shotgun (WGS) entry which is preliminary data.</text>
</comment>
<protein>
    <submittedName>
        <fullName evidence="2">Acetyltransferase</fullName>
    </submittedName>
</protein>
<dbReference type="GO" id="GO:0016747">
    <property type="term" value="F:acyltransferase activity, transferring groups other than amino-acyl groups"/>
    <property type="evidence" value="ECO:0007669"/>
    <property type="project" value="InterPro"/>
</dbReference>
<keyword evidence="3" id="KW-1185">Reference proteome</keyword>
<gene>
    <name evidence="2" type="ORF">Afe05nite_64020</name>
</gene>
<dbReference type="CDD" id="cd04301">
    <property type="entry name" value="NAT_SF"/>
    <property type="match status" value="1"/>
</dbReference>
<dbReference type="InterPro" id="IPR000182">
    <property type="entry name" value="GNAT_dom"/>
</dbReference>
<dbReference type="Pfam" id="PF13302">
    <property type="entry name" value="Acetyltransf_3"/>
    <property type="match status" value="1"/>
</dbReference>
<dbReference type="PANTHER" id="PTHR39173:SF1">
    <property type="entry name" value="ACETYLTRANSFERASE"/>
    <property type="match status" value="1"/>
</dbReference>
<dbReference type="EMBL" id="BOMM01000056">
    <property type="protein sequence ID" value="GIE14562.1"/>
    <property type="molecule type" value="Genomic_DNA"/>
</dbReference>
<dbReference type="RefSeq" id="WP_203820961.1">
    <property type="nucleotide sequence ID" value="NZ_BAAABP010000043.1"/>
</dbReference>
<organism evidence="2 3">
    <name type="scientific">Paractinoplanes ferrugineus</name>
    <dbReference type="NCBI Taxonomy" id="113564"/>
    <lineage>
        <taxon>Bacteria</taxon>
        <taxon>Bacillati</taxon>
        <taxon>Actinomycetota</taxon>
        <taxon>Actinomycetes</taxon>
        <taxon>Micromonosporales</taxon>
        <taxon>Micromonosporaceae</taxon>
        <taxon>Paractinoplanes</taxon>
    </lineage>
</organism>
<name>A0A919J779_9ACTN</name>
<dbReference type="Gene3D" id="3.40.630.30">
    <property type="match status" value="1"/>
</dbReference>
<accession>A0A919J779</accession>
<dbReference type="InterPro" id="IPR016181">
    <property type="entry name" value="Acyl_CoA_acyltransferase"/>
</dbReference>
<feature type="domain" description="N-acetyltransferase" evidence="1">
    <location>
        <begin position="31"/>
        <end position="172"/>
    </location>
</feature>
<sequence length="181" mass="20009">MPKLIEPTTRLHHAWLDARDEWGRGVHQDGSGLRPTDDVDSADGFAAWVARLLAEADVTRPAEPGWVHCTYRWMVEGDRVLGTISLRHELNALLFEVGGHIGYGVRPAERGRGLAGWALAEMLVAARALGLDRVLITCDDTNAASARTIERAGGVREDIREHDGRRYRRYWVSTCSPAGVS</sequence>
<reference evidence="2" key="1">
    <citation type="submission" date="2021-01" db="EMBL/GenBank/DDBJ databases">
        <title>Whole genome shotgun sequence of Actinoplanes ferrugineus NBRC 15555.</title>
        <authorList>
            <person name="Komaki H."/>
            <person name="Tamura T."/>
        </authorList>
    </citation>
    <scope>NUCLEOTIDE SEQUENCE</scope>
    <source>
        <strain evidence="2">NBRC 15555</strain>
    </source>
</reference>
<proteinExistence type="predicted"/>
<evidence type="ECO:0000313" key="2">
    <source>
        <dbReference type="EMBL" id="GIE14562.1"/>
    </source>
</evidence>
<dbReference type="PROSITE" id="PS51186">
    <property type="entry name" value="GNAT"/>
    <property type="match status" value="1"/>
</dbReference>
<dbReference type="PANTHER" id="PTHR39173">
    <property type="entry name" value="ACETYLTRANSFERASE"/>
    <property type="match status" value="1"/>
</dbReference>
<dbReference type="SUPFAM" id="SSF55729">
    <property type="entry name" value="Acyl-CoA N-acyltransferases (Nat)"/>
    <property type="match status" value="1"/>
</dbReference>
<dbReference type="Proteomes" id="UP000598174">
    <property type="component" value="Unassembled WGS sequence"/>
</dbReference>
<evidence type="ECO:0000259" key="1">
    <source>
        <dbReference type="PROSITE" id="PS51186"/>
    </source>
</evidence>
<evidence type="ECO:0000313" key="3">
    <source>
        <dbReference type="Proteomes" id="UP000598174"/>
    </source>
</evidence>
<dbReference type="AlphaFoldDB" id="A0A919J779"/>